<comment type="caution">
    <text evidence="1">The sequence shown here is derived from an EMBL/GenBank/DDBJ whole genome shotgun (WGS) entry which is preliminary data.</text>
</comment>
<gene>
    <name evidence="1" type="ORF">ACFPU1_02900</name>
</gene>
<dbReference type="Pfam" id="PF01503">
    <property type="entry name" value="PRA-PH"/>
    <property type="match status" value="1"/>
</dbReference>
<reference evidence="2" key="1">
    <citation type="journal article" date="2019" name="Int. J. Syst. Evol. Microbiol.">
        <title>The Global Catalogue of Microorganisms (GCM) 10K type strain sequencing project: providing services to taxonomists for standard genome sequencing and annotation.</title>
        <authorList>
            <consortium name="The Broad Institute Genomics Platform"/>
            <consortium name="The Broad Institute Genome Sequencing Center for Infectious Disease"/>
            <person name="Wu L."/>
            <person name="Ma J."/>
        </authorList>
    </citation>
    <scope>NUCLEOTIDE SEQUENCE [LARGE SCALE GENOMIC DNA]</scope>
    <source>
        <strain evidence="2">CECT 7184</strain>
    </source>
</reference>
<keyword evidence="2" id="KW-1185">Reference proteome</keyword>
<proteinExistence type="predicted"/>
<dbReference type="RefSeq" id="WP_385938380.1">
    <property type="nucleotide sequence ID" value="NZ_JBHSOZ010000003.1"/>
</dbReference>
<dbReference type="InterPro" id="IPR038735">
    <property type="entry name" value="MSMEG_1276-like_NTP-PPase_dom"/>
</dbReference>
<sequence>MPIYNKLVRDHIPDMIRLSGKGYQAEELSDEKYKEEAQKKLQEELNEYLSAETDEEALNELADILELLHALSNQHGASPEKLEEIRKEKARVRGGFDEKRFLVMVEDKK</sequence>
<dbReference type="EMBL" id="JBHSOZ010000003">
    <property type="protein sequence ID" value="MFC5711722.1"/>
    <property type="molecule type" value="Genomic_DNA"/>
</dbReference>
<organism evidence="1 2">
    <name type="scientific">Thalassorhabdus alkalitolerans</name>
    <dbReference type="NCBI Taxonomy" id="2282697"/>
    <lineage>
        <taxon>Bacteria</taxon>
        <taxon>Bacillati</taxon>
        <taxon>Bacillota</taxon>
        <taxon>Bacilli</taxon>
        <taxon>Bacillales</taxon>
        <taxon>Bacillaceae</taxon>
        <taxon>Thalassorhabdus</taxon>
    </lineage>
</organism>
<dbReference type="Proteomes" id="UP001596142">
    <property type="component" value="Unassembled WGS sequence"/>
</dbReference>
<accession>A0ABW0YJZ1</accession>
<protein>
    <submittedName>
        <fullName evidence="1">Phosphoribosyl-ATP pyrophosphohydrolase</fullName>
    </submittedName>
</protein>
<dbReference type="InterPro" id="IPR021130">
    <property type="entry name" value="PRib-ATP_PPHydrolase-like"/>
</dbReference>
<dbReference type="CDD" id="cd11532">
    <property type="entry name" value="NTP-PPase_COG4997"/>
    <property type="match status" value="1"/>
</dbReference>
<evidence type="ECO:0000313" key="2">
    <source>
        <dbReference type="Proteomes" id="UP001596142"/>
    </source>
</evidence>
<name>A0ABW0YJZ1_9BACI</name>
<evidence type="ECO:0000313" key="1">
    <source>
        <dbReference type="EMBL" id="MFC5711722.1"/>
    </source>
</evidence>
<dbReference type="SUPFAM" id="SSF101386">
    <property type="entry name" value="all-alpha NTP pyrophosphatases"/>
    <property type="match status" value="1"/>
</dbReference>